<sequence>MVLTETKLNDEKADKVKHYSILNKYVKKGKVVFTGSSLMEQFPIYEFLLDYDIKETIYNRGVSGFTSSEMILALDTLIFELEPRKIFINIGTNDLSSPDYKVEELIGRYEYILDQIKSRLPETRVYVMAYYPCNCDYDFGNEAAREWVRQRPNAKVIEANEALEAMAKLYQVRYIDINKNLYDKDNNLKSEYSIEGVHMYANGYRAVLDDLMEYVKEDM</sequence>
<dbReference type="Proteomes" id="UP000515703">
    <property type="component" value="Chromosome"/>
</dbReference>
<reference evidence="2 3" key="2">
    <citation type="submission" date="2020-08" db="EMBL/GenBank/DDBJ databases">
        <authorList>
            <person name="Ueki A."/>
            <person name="Tonouchi A."/>
        </authorList>
    </citation>
    <scope>NUCLEOTIDE SEQUENCE [LARGE SCALE GENOMIC DNA]</scope>
    <source>
        <strain evidence="2 3">CTTW</strain>
    </source>
</reference>
<reference evidence="2 3" key="1">
    <citation type="submission" date="2020-08" db="EMBL/GenBank/DDBJ databases">
        <title>Draft genome sequencing of an Anaerocolumna strain isolated from anoxic soil subjected to BSD treatment.</title>
        <authorList>
            <person name="Uek A."/>
            <person name="Tonouchi A."/>
        </authorList>
    </citation>
    <scope>NUCLEOTIDE SEQUENCE [LARGE SCALE GENOMIC DNA]</scope>
    <source>
        <strain evidence="2 3">CTTW</strain>
    </source>
</reference>
<dbReference type="InterPro" id="IPR036514">
    <property type="entry name" value="SGNH_hydro_sf"/>
</dbReference>
<dbReference type="AlphaFoldDB" id="A0A7I8DTF4"/>
<accession>A0A7I8DTF4</accession>
<feature type="domain" description="SGNH hydrolase-type esterase" evidence="1">
    <location>
        <begin position="56"/>
        <end position="206"/>
    </location>
</feature>
<evidence type="ECO:0000313" key="3">
    <source>
        <dbReference type="Proteomes" id="UP000515703"/>
    </source>
</evidence>
<dbReference type="RefSeq" id="WP_185256613.1">
    <property type="nucleotide sequence ID" value="NZ_AP023368.1"/>
</dbReference>
<dbReference type="InterPro" id="IPR051532">
    <property type="entry name" value="Ester_Hydrolysis_Enzymes"/>
</dbReference>
<name>A0A7I8DTF4_9FIRM</name>
<dbReference type="Pfam" id="PF13472">
    <property type="entry name" value="Lipase_GDSL_2"/>
    <property type="match status" value="1"/>
</dbReference>
<evidence type="ECO:0000313" key="2">
    <source>
        <dbReference type="EMBL" id="BCK00998.1"/>
    </source>
</evidence>
<dbReference type="EMBL" id="AP023368">
    <property type="protein sequence ID" value="BCK00998.1"/>
    <property type="molecule type" value="Genomic_DNA"/>
</dbReference>
<dbReference type="InterPro" id="IPR013830">
    <property type="entry name" value="SGNH_hydro"/>
</dbReference>
<protein>
    <submittedName>
        <fullName evidence="2">Lysophospholipase</fullName>
    </submittedName>
</protein>
<proteinExistence type="predicted"/>
<dbReference type="PANTHER" id="PTHR30383:SF5">
    <property type="entry name" value="SGNH HYDROLASE-TYPE ESTERASE DOMAIN-CONTAINING PROTEIN"/>
    <property type="match status" value="1"/>
</dbReference>
<dbReference type="PANTHER" id="PTHR30383">
    <property type="entry name" value="THIOESTERASE 1/PROTEASE 1/LYSOPHOSPHOLIPASE L1"/>
    <property type="match status" value="1"/>
</dbReference>
<keyword evidence="3" id="KW-1185">Reference proteome</keyword>
<dbReference type="GO" id="GO:0004622">
    <property type="term" value="F:phosphatidylcholine lysophospholipase activity"/>
    <property type="evidence" value="ECO:0007669"/>
    <property type="project" value="TreeGrafter"/>
</dbReference>
<gene>
    <name evidence="2" type="primary">yhbF</name>
    <name evidence="2" type="ORF">bsdcttw_40380</name>
</gene>
<evidence type="ECO:0000259" key="1">
    <source>
        <dbReference type="Pfam" id="PF13472"/>
    </source>
</evidence>
<organism evidence="2 3">
    <name type="scientific">Anaerocolumna chitinilytica</name>
    <dbReference type="NCBI Taxonomy" id="1727145"/>
    <lineage>
        <taxon>Bacteria</taxon>
        <taxon>Bacillati</taxon>
        <taxon>Bacillota</taxon>
        <taxon>Clostridia</taxon>
        <taxon>Lachnospirales</taxon>
        <taxon>Lachnospiraceae</taxon>
        <taxon>Anaerocolumna</taxon>
    </lineage>
</organism>
<dbReference type="KEGG" id="acht:bsdcttw_40380"/>
<dbReference type="Gene3D" id="3.40.50.1110">
    <property type="entry name" value="SGNH hydrolase"/>
    <property type="match status" value="1"/>
</dbReference>
<dbReference type="SUPFAM" id="SSF52266">
    <property type="entry name" value="SGNH hydrolase"/>
    <property type="match status" value="1"/>
</dbReference>